<sequence length="88" mass="10440">MGLKNKMPVMISELMCLSCGSYFPIPRPLHQLREENHIKTIWCPHCKEETQHVEKLKDRIDLRNPRSALDKEEFIDEDTDWESLFGLK</sequence>
<reference evidence="1 2" key="1">
    <citation type="submission" date="2018-11" db="EMBL/GenBank/DDBJ databases">
        <title>Complete genome sequence of Paenibacillus baekrokdamisoli strain KCTC 33723.</title>
        <authorList>
            <person name="Kang S.W."/>
            <person name="Lee K.C."/>
            <person name="Kim K.K."/>
            <person name="Kim J.S."/>
            <person name="Kim D.S."/>
            <person name="Ko S.H."/>
            <person name="Yang S.H."/>
            <person name="Lee J.S."/>
        </authorList>
    </citation>
    <scope>NUCLEOTIDE SEQUENCE [LARGE SCALE GENOMIC DNA]</scope>
    <source>
        <strain evidence="1 2">KCTC 33723</strain>
    </source>
</reference>
<proteinExistence type="predicted"/>
<dbReference type="OrthoDB" id="2167320at2"/>
<dbReference type="AlphaFoldDB" id="A0A3G9IIT3"/>
<dbReference type="KEGG" id="pbk:Back11_02420"/>
<keyword evidence="2" id="KW-1185">Reference proteome</keyword>
<dbReference type="Proteomes" id="UP000275368">
    <property type="component" value="Chromosome"/>
</dbReference>
<gene>
    <name evidence="1" type="ORF">Back11_02420</name>
</gene>
<accession>A0A3G9IIT3</accession>
<evidence type="ECO:0000313" key="2">
    <source>
        <dbReference type="Proteomes" id="UP000275368"/>
    </source>
</evidence>
<name>A0A3G9IIT3_9BACL</name>
<dbReference type="RefSeq" id="WP_125653331.1">
    <property type="nucleotide sequence ID" value="NZ_AP019308.1"/>
</dbReference>
<organism evidence="1 2">
    <name type="scientific">Paenibacillus baekrokdamisoli</name>
    <dbReference type="NCBI Taxonomy" id="1712516"/>
    <lineage>
        <taxon>Bacteria</taxon>
        <taxon>Bacillati</taxon>
        <taxon>Bacillota</taxon>
        <taxon>Bacilli</taxon>
        <taxon>Bacillales</taxon>
        <taxon>Paenibacillaceae</taxon>
        <taxon>Paenibacillus</taxon>
    </lineage>
</organism>
<evidence type="ECO:0000313" key="1">
    <source>
        <dbReference type="EMBL" id="BBH18897.1"/>
    </source>
</evidence>
<dbReference type="EMBL" id="AP019308">
    <property type="protein sequence ID" value="BBH18897.1"/>
    <property type="molecule type" value="Genomic_DNA"/>
</dbReference>
<protein>
    <submittedName>
        <fullName evidence="1">Uncharacterized protein</fullName>
    </submittedName>
</protein>